<protein>
    <submittedName>
        <fullName evidence="3">Uncharacterized protein</fullName>
    </submittedName>
</protein>
<evidence type="ECO:0000313" key="4">
    <source>
        <dbReference type="Proteomes" id="UP000319257"/>
    </source>
</evidence>
<organism evidence="3 4">
    <name type="scientific">Thyridium curvatum</name>
    <dbReference type="NCBI Taxonomy" id="1093900"/>
    <lineage>
        <taxon>Eukaryota</taxon>
        <taxon>Fungi</taxon>
        <taxon>Dikarya</taxon>
        <taxon>Ascomycota</taxon>
        <taxon>Pezizomycotina</taxon>
        <taxon>Sordariomycetes</taxon>
        <taxon>Sordariomycetidae</taxon>
        <taxon>Thyridiales</taxon>
        <taxon>Thyridiaceae</taxon>
        <taxon>Thyridium</taxon>
    </lineage>
</organism>
<comment type="caution">
    <text evidence="3">The sequence shown here is derived from an EMBL/GenBank/DDBJ whole genome shotgun (WGS) entry which is preliminary data.</text>
</comment>
<reference evidence="3 4" key="1">
    <citation type="submission" date="2019-06" db="EMBL/GenBank/DDBJ databases">
        <title>Draft genome sequence of the filamentous fungus Phialemoniopsis curvata isolated from diesel fuel.</title>
        <authorList>
            <person name="Varaljay V.A."/>
            <person name="Lyon W.J."/>
            <person name="Crouch A.L."/>
            <person name="Drake C.E."/>
            <person name="Hollomon J.M."/>
            <person name="Nadeau L.J."/>
            <person name="Nunn H.S."/>
            <person name="Stevenson B.S."/>
            <person name="Bojanowski C.L."/>
            <person name="Crookes-Goodson W.J."/>
        </authorList>
    </citation>
    <scope>NUCLEOTIDE SEQUENCE [LARGE SCALE GENOMIC DNA]</scope>
    <source>
        <strain evidence="3 4">D216</strain>
    </source>
</reference>
<dbReference type="RefSeq" id="XP_030996987.1">
    <property type="nucleotide sequence ID" value="XM_031138976.1"/>
</dbReference>
<evidence type="ECO:0000256" key="2">
    <source>
        <dbReference type="SAM" id="Phobius"/>
    </source>
</evidence>
<gene>
    <name evidence="3" type="ORF">E0L32_004553</name>
</gene>
<name>A0A507B818_9PEZI</name>
<proteinExistence type="predicted"/>
<keyword evidence="4" id="KW-1185">Reference proteome</keyword>
<dbReference type="OrthoDB" id="4770059at2759"/>
<dbReference type="EMBL" id="SKBQ01000022">
    <property type="protein sequence ID" value="TPX15276.1"/>
    <property type="molecule type" value="Genomic_DNA"/>
</dbReference>
<accession>A0A507B818</accession>
<dbReference type="AlphaFoldDB" id="A0A507B818"/>
<evidence type="ECO:0000313" key="3">
    <source>
        <dbReference type="EMBL" id="TPX15276.1"/>
    </source>
</evidence>
<dbReference type="STRING" id="1093900.A0A507B818"/>
<feature type="region of interest" description="Disordered" evidence="1">
    <location>
        <begin position="267"/>
        <end position="287"/>
    </location>
</feature>
<dbReference type="GeneID" id="41972000"/>
<dbReference type="Proteomes" id="UP000319257">
    <property type="component" value="Unassembled WGS sequence"/>
</dbReference>
<dbReference type="InParanoid" id="A0A507B818"/>
<evidence type="ECO:0000256" key="1">
    <source>
        <dbReference type="SAM" id="MobiDB-lite"/>
    </source>
</evidence>
<keyword evidence="2" id="KW-0812">Transmembrane</keyword>
<sequence length="287" mass="29972">MTNLGPLTTAFLPATDCDSVVHGYVHTETNPANASDSTTYKYHSLGLTTTSACFPPGFRPSADAFYSPGICPSDMVSACGSIEAIGTITETRATCCPRGYTCIAQAAAATPWSTLSCSSVAISTVTVTVPNVANQAEKVTVLDKPLIYAAAVNIRWQKADFETSGPILATPTSTAPLRGSTANPSAASGPDTGLSKGAKIGIGLGVAGGVVLLGAIIALLVMRARRRAERERLVPSQEPHQSPELDLTRHIVPGPQEMWNEPKIEMEASSNPTEVHGHTRAVELQGS</sequence>
<keyword evidence="2" id="KW-0472">Membrane</keyword>
<feature type="compositionally biased region" description="Polar residues" evidence="1">
    <location>
        <begin position="171"/>
        <end position="186"/>
    </location>
</feature>
<keyword evidence="2" id="KW-1133">Transmembrane helix</keyword>
<feature type="transmembrane region" description="Helical" evidence="2">
    <location>
        <begin position="200"/>
        <end position="222"/>
    </location>
</feature>
<feature type="region of interest" description="Disordered" evidence="1">
    <location>
        <begin position="171"/>
        <end position="191"/>
    </location>
</feature>